<dbReference type="NCBIfam" id="TIGR00096">
    <property type="entry name" value="16S rRNA (cytidine(1402)-2'-O)-methyltransferase"/>
    <property type="match status" value="1"/>
</dbReference>
<dbReference type="Gene3D" id="3.40.1010.10">
    <property type="entry name" value="Cobalt-precorrin-4 Transmethylase, Domain 1"/>
    <property type="match status" value="1"/>
</dbReference>
<evidence type="ECO:0000256" key="5">
    <source>
        <dbReference type="ARBA" id="ARBA00022691"/>
    </source>
</evidence>
<dbReference type="GO" id="GO:0070677">
    <property type="term" value="F:rRNA (cytosine-2'-O-)-methyltransferase activity"/>
    <property type="evidence" value="ECO:0007669"/>
    <property type="project" value="UniProtKB-UniRule"/>
</dbReference>
<dbReference type="PROSITE" id="PS01296">
    <property type="entry name" value="RSMI"/>
    <property type="match status" value="1"/>
</dbReference>
<dbReference type="InterPro" id="IPR014776">
    <property type="entry name" value="4pyrrole_Mease_sub2"/>
</dbReference>
<keyword evidence="1 6" id="KW-0963">Cytoplasm</keyword>
<protein>
    <recommendedName>
        <fullName evidence="6">Ribosomal RNA small subunit methyltransferase I</fullName>
        <ecNumber evidence="6">2.1.1.198</ecNumber>
    </recommendedName>
    <alternativeName>
        <fullName evidence="6">16S rRNA 2'-O-ribose C1402 methyltransferase</fullName>
    </alternativeName>
    <alternativeName>
        <fullName evidence="6">rRNA (cytidine-2'-O-)-methyltransferase RsmI</fullName>
    </alternativeName>
</protein>
<evidence type="ECO:0000256" key="1">
    <source>
        <dbReference type="ARBA" id="ARBA00022490"/>
    </source>
</evidence>
<evidence type="ECO:0000256" key="3">
    <source>
        <dbReference type="ARBA" id="ARBA00022603"/>
    </source>
</evidence>
<dbReference type="EMBL" id="CP002547">
    <property type="protein sequence ID" value="ADY54543.1"/>
    <property type="molecule type" value="Genomic_DNA"/>
</dbReference>
<dbReference type="SUPFAM" id="SSF53790">
    <property type="entry name" value="Tetrapyrrole methylase"/>
    <property type="match status" value="1"/>
</dbReference>
<dbReference type="PANTHER" id="PTHR46111:SF1">
    <property type="entry name" value="RIBOSOMAL RNA SMALL SUBUNIT METHYLTRANSFERASE I"/>
    <property type="match status" value="1"/>
</dbReference>
<keyword evidence="9" id="KW-1185">Reference proteome</keyword>
<comment type="subcellular location">
    <subcellularLocation>
        <location evidence="6">Cytoplasm</location>
    </subcellularLocation>
</comment>
<evidence type="ECO:0000313" key="8">
    <source>
        <dbReference type="EMBL" id="ADY54543.1"/>
    </source>
</evidence>
<evidence type="ECO:0000256" key="4">
    <source>
        <dbReference type="ARBA" id="ARBA00022679"/>
    </source>
</evidence>
<dbReference type="Pfam" id="PF00590">
    <property type="entry name" value="TP_methylase"/>
    <property type="match status" value="1"/>
</dbReference>
<dbReference type="PIRSF" id="PIRSF005917">
    <property type="entry name" value="MTase_YraL"/>
    <property type="match status" value="1"/>
</dbReference>
<dbReference type="HAMAP" id="MF_01877">
    <property type="entry name" value="16SrRNA_methyltr_I"/>
    <property type="match status" value="1"/>
</dbReference>
<reference evidence="9" key="2">
    <citation type="submission" date="2011-02" db="EMBL/GenBank/DDBJ databases">
        <title>The complete genome of Syntrophobotulus glycolicus DSM 8271.</title>
        <authorList>
            <person name="Lucas S."/>
            <person name="Copeland A."/>
            <person name="Lapidus A."/>
            <person name="Bruce D."/>
            <person name="Goodwin L."/>
            <person name="Pitluck S."/>
            <person name="Kyrpides N."/>
            <person name="Mavromatis K."/>
            <person name="Pagani I."/>
            <person name="Ivanova N."/>
            <person name="Mikhailova N."/>
            <person name="Chertkov O."/>
            <person name="Held B."/>
            <person name="Detter J.C."/>
            <person name="Tapia R."/>
            <person name="Han C."/>
            <person name="Land M."/>
            <person name="Hauser L."/>
            <person name="Markowitz V."/>
            <person name="Cheng J.-F."/>
            <person name="Hugenholtz P."/>
            <person name="Woyke T."/>
            <person name="Wu D."/>
            <person name="Spring S."/>
            <person name="Schroeder M."/>
            <person name="Brambilla E."/>
            <person name="Klenk H.-P."/>
            <person name="Eisen J.A."/>
        </authorList>
    </citation>
    <scope>NUCLEOTIDE SEQUENCE [LARGE SCALE GENOMIC DNA]</scope>
    <source>
        <strain evidence="9">DSM 8271 / FlGlyR</strain>
    </source>
</reference>
<comment type="function">
    <text evidence="6">Catalyzes the 2'-O-methylation of the ribose of cytidine 1402 (C1402) in 16S rRNA.</text>
</comment>
<dbReference type="EC" id="2.1.1.198" evidence="6"/>
<comment type="catalytic activity">
    <reaction evidence="6">
        <text>cytidine(1402) in 16S rRNA + S-adenosyl-L-methionine = 2'-O-methylcytidine(1402) in 16S rRNA + S-adenosyl-L-homocysteine + H(+)</text>
        <dbReference type="Rhea" id="RHEA:42924"/>
        <dbReference type="Rhea" id="RHEA-COMP:10285"/>
        <dbReference type="Rhea" id="RHEA-COMP:10286"/>
        <dbReference type="ChEBI" id="CHEBI:15378"/>
        <dbReference type="ChEBI" id="CHEBI:57856"/>
        <dbReference type="ChEBI" id="CHEBI:59789"/>
        <dbReference type="ChEBI" id="CHEBI:74495"/>
        <dbReference type="ChEBI" id="CHEBI:82748"/>
        <dbReference type="EC" id="2.1.1.198"/>
    </reaction>
</comment>
<dbReference type="PANTHER" id="PTHR46111">
    <property type="entry name" value="RIBOSOMAL RNA SMALL SUBUNIT METHYLTRANSFERASE I"/>
    <property type="match status" value="1"/>
</dbReference>
<dbReference type="Proteomes" id="UP000007488">
    <property type="component" value="Chromosome"/>
</dbReference>
<name>F0SW57_SYNGF</name>
<evidence type="ECO:0000259" key="7">
    <source>
        <dbReference type="Pfam" id="PF00590"/>
    </source>
</evidence>
<gene>
    <name evidence="6" type="primary">rsmI</name>
    <name evidence="8" type="ordered locus">Sgly_0172</name>
</gene>
<evidence type="ECO:0000313" key="9">
    <source>
        <dbReference type="Proteomes" id="UP000007488"/>
    </source>
</evidence>
<keyword evidence="4 6" id="KW-0808">Transferase</keyword>
<dbReference type="InterPro" id="IPR018063">
    <property type="entry name" value="SAM_MeTrfase_RsmI_CS"/>
</dbReference>
<dbReference type="InterPro" id="IPR035996">
    <property type="entry name" value="4pyrrol_Methylase_sf"/>
</dbReference>
<dbReference type="InterPro" id="IPR014777">
    <property type="entry name" value="4pyrrole_Mease_sub1"/>
</dbReference>
<keyword evidence="5 6" id="KW-0949">S-adenosyl-L-methionine</keyword>
<dbReference type="KEGG" id="sgy:Sgly_0172"/>
<dbReference type="STRING" id="645991.Sgly_0172"/>
<evidence type="ECO:0000256" key="2">
    <source>
        <dbReference type="ARBA" id="ARBA00022552"/>
    </source>
</evidence>
<sequence>MSESDHKGSLYICATPIGNLSDVTLRVLDTLKKVHFIAAEDTRHSRILLNHYGIKVPLLSYHEHNERKRAEEIIEALKSGQDVALISDAGMPAISDPGQILIKRCQEEKISVDVLPGPNAALTALVLSGISTEHFLYLGFPPAGKSERRKLLEKIKELRFTLIFYEAPHRLLDTLQVMHTMLEDREAAVVRELTKIHQTVHKGKISELIQEFEQKAAKGECCIIISPAEDIQDHGDPDLWVKEYQDLKTQGMPPTEAMKRIAKKYGVSKREIYKATLDNENKKERHKPF</sequence>
<dbReference type="OrthoDB" id="9809084at2"/>
<dbReference type="eggNOG" id="COG0313">
    <property type="taxonomic scope" value="Bacteria"/>
</dbReference>
<dbReference type="Gene3D" id="3.30.950.10">
    <property type="entry name" value="Methyltransferase, Cobalt-precorrin-4 Transmethylase, Domain 2"/>
    <property type="match status" value="1"/>
</dbReference>
<dbReference type="FunFam" id="3.30.950.10:FF:000002">
    <property type="entry name" value="Ribosomal RNA small subunit methyltransferase I"/>
    <property type="match status" value="1"/>
</dbReference>
<organism evidence="8 9">
    <name type="scientific">Syntrophobotulus glycolicus (strain DSM 8271 / FlGlyR)</name>
    <dbReference type="NCBI Taxonomy" id="645991"/>
    <lineage>
        <taxon>Bacteria</taxon>
        <taxon>Bacillati</taxon>
        <taxon>Bacillota</taxon>
        <taxon>Clostridia</taxon>
        <taxon>Eubacteriales</taxon>
        <taxon>Desulfitobacteriaceae</taxon>
        <taxon>Syntrophobotulus</taxon>
    </lineage>
</organism>
<evidence type="ECO:0000256" key="6">
    <source>
        <dbReference type="HAMAP-Rule" id="MF_01877"/>
    </source>
</evidence>
<comment type="similarity">
    <text evidence="6">Belongs to the methyltransferase superfamily. RsmI family.</text>
</comment>
<dbReference type="FunFam" id="3.40.1010.10:FF:000002">
    <property type="entry name" value="Ribosomal RNA small subunit methyltransferase I"/>
    <property type="match status" value="1"/>
</dbReference>
<keyword evidence="3 6" id="KW-0489">Methyltransferase</keyword>
<proteinExistence type="inferred from homology"/>
<feature type="domain" description="Tetrapyrrole methylase" evidence="7">
    <location>
        <begin position="10"/>
        <end position="208"/>
    </location>
</feature>
<dbReference type="InterPro" id="IPR000878">
    <property type="entry name" value="4pyrrol_Mease"/>
</dbReference>
<dbReference type="AlphaFoldDB" id="F0SW57"/>
<dbReference type="HOGENOM" id="CLU_044779_1_0_9"/>
<dbReference type="RefSeq" id="WP_013623414.1">
    <property type="nucleotide sequence ID" value="NC_015172.1"/>
</dbReference>
<dbReference type="InterPro" id="IPR008189">
    <property type="entry name" value="rRNA_ssu_MeTfrase_I"/>
</dbReference>
<reference evidence="8 9" key="1">
    <citation type="journal article" date="2011" name="Stand. Genomic Sci.">
        <title>Complete genome sequence of Syntrophobotulus glycolicus type strain (FlGlyR).</title>
        <authorList>
            <person name="Han C."/>
            <person name="Mwirichia R."/>
            <person name="Chertkov O."/>
            <person name="Held B."/>
            <person name="Lapidus A."/>
            <person name="Nolan M."/>
            <person name="Lucas S."/>
            <person name="Hammon N."/>
            <person name="Deshpande S."/>
            <person name="Cheng J.F."/>
            <person name="Tapia R."/>
            <person name="Goodwin L."/>
            <person name="Pitluck S."/>
            <person name="Huntemann M."/>
            <person name="Liolios K."/>
            <person name="Ivanova N."/>
            <person name="Pagani I."/>
            <person name="Mavromatis K."/>
            <person name="Ovchinikova G."/>
            <person name="Pati A."/>
            <person name="Chen A."/>
            <person name="Palaniappan K."/>
            <person name="Land M."/>
            <person name="Hauser L."/>
            <person name="Brambilla E.M."/>
            <person name="Rohde M."/>
            <person name="Spring S."/>
            <person name="Sikorski J."/>
            <person name="Goker M."/>
            <person name="Woyke T."/>
            <person name="Bristow J."/>
            <person name="Eisen J.A."/>
            <person name="Markowitz V."/>
            <person name="Hugenholtz P."/>
            <person name="Kyrpides N.C."/>
            <person name="Klenk H.P."/>
            <person name="Detter J.C."/>
        </authorList>
    </citation>
    <scope>NUCLEOTIDE SEQUENCE [LARGE SCALE GENOMIC DNA]</scope>
    <source>
        <strain evidence="9">DSM 8271 / FlGlyR</strain>
    </source>
</reference>
<dbReference type="GO" id="GO:0005737">
    <property type="term" value="C:cytoplasm"/>
    <property type="evidence" value="ECO:0007669"/>
    <property type="project" value="UniProtKB-SubCell"/>
</dbReference>
<keyword evidence="2 6" id="KW-0698">rRNA processing</keyword>
<accession>F0SW57</accession>
<dbReference type="CDD" id="cd11648">
    <property type="entry name" value="RsmI"/>
    <property type="match status" value="1"/>
</dbReference>